<keyword evidence="1" id="KW-1133">Transmembrane helix</keyword>
<keyword evidence="1" id="KW-0812">Transmembrane</keyword>
<accession>A0A085Z708</accession>
<evidence type="ECO:0008006" key="4">
    <source>
        <dbReference type="Google" id="ProtNLM"/>
    </source>
</evidence>
<dbReference type="eggNOG" id="ENOG50311QF">
    <property type="taxonomic scope" value="Bacteria"/>
</dbReference>
<sequence>MLINLKVLWIFYRKLLIPGILFSLFLSLQLGLTFENFSLCFLLILPLLHYFIYELRLKNEYHFYANFGFSRLNLWILTVSLAIGLKFFAAFL</sequence>
<gene>
    <name evidence="2" type="ORF">IX39_06070</name>
</gene>
<proteinExistence type="predicted"/>
<name>A0A085Z708_9FLAO</name>
<protein>
    <recommendedName>
        <fullName evidence="4">1,4-dihydroxy-2-naphthoate octaprenyltransferase</fullName>
    </recommendedName>
</protein>
<dbReference type="EMBL" id="JPRP01000001">
    <property type="protein sequence ID" value="KFF00222.1"/>
    <property type="molecule type" value="Genomic_DNA"/>
</dbReference>
<feature type="transmembrane region" description="Helical" evidence="1">
    <location>
        <begin position="12"/>
        <end position="30"/>
    </location>
</feature>
<dbReference type="Proteomes" id="UP000028713">
    <property type="component" value="Unassembled WGS sequence"/>
</dbReference>
<dbReference type="AlphaFoldDB" id="A0A085Z708"/>
<evidence type="ECO:0000313" key="2">
    <source>
        <dbReference type="EMBL" id="KFF00222.1"/>
    </source>
</evidence>
<evidence type="ECO:0000256" key="1">
    <source>
        <dbReference type="SAM" id="Phobius"/>
    </source>
</evidence>
<reference evidence="2 3" key="1">
    <citation type="submission" date="2014-07" db="EMBL/GenBank/DDBJ databases">
        <title>Genome of Chryseobacterium formosense LMG 24722.</title>
        <authorList>
            <person name="Pipes S.E."/>
            <person name="Stropko S.J."/>
            <person name="Newman J.D."/>
        </authorList>
    </citation>
    <scope>NUCLEOTIDE SEQUENCE [LARGE SCALE GENOMIC DNA]</scope>
    <source>
        <strain evidence="2 3">LMG 24722</strain>
    </source>
</reference>
<comment type="caution">
    <text evidence="2">The sequence shown here is derived from an EMBL/GenBank/DDBJ whole genome shotgun (WGS) entry which is preliminary data.</text>
</comment>
<dbReference type="STRING" id="236814.IX39_06070"/>
<keyword evidence="1" id="KW-0472">Membrane</keyword>
<organism evidence="2 3">
    <name type="scientific">Chryseobacterium formosense</name>
    <dbReference type="NCBI Taxonomy" id="236814"/>
    <lineage>
        <taxon>Bacteria</taxon>
        <taxon>Pseudomonadati</taxon>
        <taxon>Bacteroidota</taxon>
        <taxon>Flavobacteriia</taxon>
        <taxon>Flavobacteriales</taxon>
        <taxon>Weeksellaceae</taxon>
        <taxon>Chryseobacterium group</taxon>
        <taxon>Chryseobacterium</taxon>
    </lineage>
</organism>
<feature type="transmembrane region" description="Helical" evidence="1">
    <location>
        <begin position="74"/>
        <end position="91"/>
    </location>
</feature>
<keyword evidence="3" id="KW-1185">Reference proteome</keyword>
<evidence type="ECO:0000313" key="3">
    <source>
        <dbReference type="Proteomes" id="UP000028713"/>
    </source>
</evidence>
<feature type="transmembrane region" description="Helical" evidence="1">
    <location>
        <begin position="36"/>
        <end position="53"/>
    </location>
</feature>